<evidence type="ECO:0000256" key="7">
    <source>
        <dbReference type="RuleBase" id="RU367151"/>
    </source>
</evidence>
<feature type="binding site" evidence="6">
    <location>
        <begin position="246"/>
        <end position="250"/>
    </location>
    <ligand>
        <name>FAD</name>
        <dbReference type="ChEBI" id="CHEBI:57692"/>
    </ligand>
</feature>
<name>A0A839SA46_9SPHI</name>
<keyword evidence="10" id="KW-1185">Reference proteome</keyword>
<dbReference type="InterPro" id="IPR006050">
    <property type="entry name" value="DNA_photolyase_N"/>
</dbReference>
<comment type="cofactor">
    <cofactor evidence="6 7">
        <name>FAD</name>
        <dbReference type="ChEBI" id="CHEBI:57692"/>
    </cofactor>
    <text evidence="6 7">Binds 1 FAD per subunit.</text>
</comment>
<dbReference type="NCBIfam" id="TIGR02765">
    <property type="entry name" value="crypto_DASH"/>
    <property type="match status" value="1"/>
</dbReference>
<dbReference type="Gene3D" id="1.10.579.10">
    <property type="entry name" value="DNA Cyclobutane Dipyrimidine Photolyase, subunit A, domain 3"/>
    <property type="match status" value="1"/>
</dbReference>
<dbReference type="AlphaFoldDB" id="A0A839SA46"/>
<dbReference type="GO" id="GO:0003904">
    <property type="term" value="F:deoxyribodipyrimidine photo-lyase activity"/>
    <property type="evidence" value="ECO:0007669"/>
    <property type="project" value="TreeGrafter"/>
</dbReference>
<evidence type="ECO:0000256" key="5">
    <source>
        <dbReference type="ARBA" id="ARBA00022991"/>
    </source>
</evidence>
<evidence type="ECO:0000256" key="2">
    <source>
        <dbReference type="ARBA" id="ARBA00017881"/>
    </source>
</evidence>
<comment type="caution">
    <text evidence="9">The sequence shown here is derived from an EMBL/GenBank/DDBJ whole genome shotgun (WGS) entry which is preliminary data.</text>
</comment>
<dbReference type="SUPFAM" id="SSF52425">
    <property type="entry name" value="Cryptochrome/photolyase, N-terminal domain"/>
    <property type="match status" value="1"/>
</dbReference>
<evidence type="ECO:0000256" key="6">
    <source>
        <dbReference type="PIRSR" id="PIRSR602081-1"/>
    </source>
</evidence>
<evidence type="ECO:0000256" key="1">
    <source>
        <dbReference type="ARBA" id="ARBA00005862"/>
    </source>
</evidence>
<dbReference type="EMBL" id="JACHWX010000003">
    <property type="protein sequence ID" value="MBB3055021.1"/>
    <property type="molecule type" value="Genomic_DNA"/>
</dbReference>
<comment type="function">
    <text evidence="7">May have a photoreceptor function.</text>
</comment>
<dbReference type="GO" id="GO:0003677">
    <property type="term" value="F:DNA binding"/>
    <property type="evidence" value="ECO:0007669"/>
    <property type="project" value="TreeGrafter"/>
</dbReference>
<comment type="cofactor">
    <cofactor evidence="7">
        <name>(6R)-5,10-methylene-5,6,7,8-tetrahydrofolate</name>
        <dbReference type="ChEBI" id="CHEBI:15636"/>
    </cofactor>
    <text evidence="7">Binds 1 5,10-methenyltetrahydrofolate (MTHF) per subunit.</text>
</comment>
<keyword evidence="3 6" id="KW-0285">Flavoprotein</keyword>
<dbReference type="InterPro" id="IPR014133">
    <property type="entry name" value="Cry_DASH"/>
</dbReference>
<dbReference type="SUPFAM" id="SSF48173">
    <property type="entry name" value="Cryptochrome/photolyase FAD-binding domain"/>
    <property type="match status" value="1"/>
</dbReference>
<dbReference type="GO" id="GO:0000719">
    <property type="term" value="P:photoreactive repair"/>
    <property type="evidence" value="ECO:0007669"/>
    <property type="project" value="TreeGrafter"/>
</dbReference>
<evidence type="ECO:0000313" key="9">
    <source>
        <dbReference type="EMBL" id="MBB3055021.1"/>
    </source>
</evidence>
<evidence type="ECO:0000256" key="3">
    <source>
        <dbReference type="ARBA" id="ARBA00022630"/>
    </source>
</evidence>
<gene>
    <name evidence="9" type="ORF">FHS11_001438</name>
</gene>
<proteinExistence type="inferred from homology"/>
<dbReference type="Pfam" id="PF03441">
    <property type="entry name" value="FAD_binding_7"/>
    <property type="match status" value="1"/>
</dbReference>
<organism evidence="9 10">
    <name type="scientific">Mucilaginibacter gotjawali</name>
    <dbReference type="NCBI Taxonomy" id="1550579"/>
    <lineage>
        <taxon>Bacteria</taxon>
        <taxon>Pseudomonadati</taxon>
        <taxon>Bacteroidota</taxon>
        <taxon>Sphingobacteriia</taxon>
        <taxon>Sphingobacteriales</taxon>
        <taxon>Sphingobacteriaceae</taxon>
        <taxon>Mucilaginibacter</taxon>
    </lineage>
</organism>
<comment type="similarity">
    <text evidence="1 7">Belongs to the DNA photolyase class-1 family.</text>
</comment>
<evidence type="ECO:0000313" key="10">
    <source>
        <dbReference type="Proteomes" id="UP000539265"/>
    </source>
</evidence>
<dbReference type="InterPro" id="IPR002081">
    <property type="entry name" value="Cryptochrome/DNA_photolyase_1"/>
</dbReference>
<dbReference type="InterPro" id="IPR036134">
    <property type="entry name" value="Crypto/Photolyase_FAD-like_sf"/>
</dbReference>
<protein>
    <recommendedName>
        <fullName evidence="2 7">Cryptochrome DASH</fullName>
    </recommendedName>
</protein>
<dbReference type="PROSITE" id="PS51645">
    <property type="entry name" value="PHR_CRY_ALPHA_BETA"/>
    <property type="match status" value="1"/>
</dbReference>
<dbReference type="InterPro" id="IPR036155">
    <property type="entry name" value="Crypto/Photolyase_N_sf"/>
</dbReference>
<dbReference type="Pfam" id="PF00875">
    <property type="entry name" value="DNA_photolyase"/>
    <property type="match status" value="1"/>
</dbReference>
<feature type="domain" description="Photolyase/cryptochrome alpha/beta" evidence="8">
    <location>
        <begin position="4"/>
        <end position="138"/>
    </location>
</feature>
<dbReference type="GO" id="GO:0071949">
    <property type="term" value="F:FAD binding"/>
    <property type="evidence" value="ECO:0007669"/>
    <property type="project" value="TreeGrafter"/>
</dbReference>
<dbReference type="OrthoDB" id="9772484at2"/>
<evidence type="ECO:0000256" key="4">
    <source>
        <dbReference type="ARBA" id="ARBA00022827"/>
    </source>
</evidence>
<dbReference type="PANTHER" id="PTHR11455:SF22">
    <property type="entry name" value="CRYPTOCHROME DASH"/>
    <property type="match status" value="1"/>
</dbReference>
<dbReference type="Gene3D" id="3.40.50.620">
    <property type="entry name" value="HUPs"/>
    <property type="match status" value="1"/>
</dbReference>
<evidence type="ECO:0000259" key="8">
    <source>
        <dbReference type="PROSITE" id="PS51645"/>
    </source>
</evidence>
<sequence>MSEKTILVWFRNDLRIHDNEILLEAARKSDKVLPVYCFDPYYFRTNPSGNAKTGSLRARFLLESVADLRKNLQNIGGELVIRIGNPAEILPQLAEEYHINEVYHHREVAHEETDISEEVETALWKLKLNLKHFIGHTLYHKEDLPFPIKDIPDSFAIFKKKIERDSTVRPCIATPTAIQTPFITNAGKLPTLRELGLDEPLDDPRAAGQFSGGESAALNQLEQFFLNGDLFAVGKGARIPSINSFSSKLSPWIALGCISLRHVYWEITKQHQATHSNQYQPILLDLLWRDYFRFMFKKHGQKFIAAKNNSEIIVLNNDNQDDALERWKNGETGVPLIDAVMHELNATGYINNYGRQIVAGYLVHDLKVDWTRGAAYFEEKLVDYSPASNWGNWAFIAGVNDARESRYAIATKPPTDLVTNNDFIDTWLPQVS</sequence>
<dbReference type="Proteomes" id="UP000539265">
    <property type="component" value="Unassembled WGS sequence"/>
</dbReference>
<dbReference type="InterPro" id="IPR005101">
    <property type="entry name" value="Cryptochr/Photolyase_FAD-bd"/>
</dbReference>
<dbReference type="InterPro" id="IPR014729">
    <property type="entry name" value="Rossmann-like_a/b/a_fold"/>
</dbReference>
<reference evidence="9" key="1">
    <citation type="submission" date="2020-08" db="EMBL/GenBank/DDBJ databases">
        <title>Genomic Encyclopedia of Type Strains, Phase III (KMG-III): the genomes of soil and plant-associated and newly described type strains.</title>
        <authorList>
            <person name="Whitman W."/>
        </authorList>
    </citation>
    <scope>NUCLEOTIDE SEQUENCE [LARGE SCALE GENOMIC DNA]</scope>
    <source>
        <strain evidence="9">CECT 8628</strain>
    </source>
</reference>
<keyword evidence="9" id="KW-0456">Lyase</keyword>
<dbReference type="PRINTS" id="PR00147">
    <property type="entry name" value="DNAPHOTLYASE"/>
</dbReference>
<keyword evidence="5 7" id="KW-0157">Chromophore</keyword>
<dbReference type="Gene3D" id="1.25.40.80">
    <property type="match status" value="1"/>
</dbReference>
<dbReference type="PANTHER" id="PTHR11455">
    <property type="entry name" value="CRYPTOCHROME"/>
    <property type="match status" value="1"/>
</dbReference>
<accession>A0A839SA46</accession>
<dbReference type="RefSeq" id="WP_096355121.1">
    <property type="nucleotide sequence ID" value="NZ_AP017313.1"/>
</dbReference>
<keyword evidence="4 6" id="KW-0274">FAD</keyword>